<sequence length="114" mass="12645">MFMECEIKGKPASILVDEFNEASIVPPSDSGLDDSAKYTSGLTTYQQVWEAVTLADQSAVGVGGPVEAKQQTLSSFVDVFKNLDKPVLVDFFATWKVQWLLRKLIHHIETLLKS</sequence>
<name>A0A8S0QJS3_OLEEU</name>
<gene>
    <name evidence="1" type="ORF">OLEA9_A022433</name>
</gene>
<accession>A0A8S0QJS3</accession>
<organism evidence="1 2">
    <name type="scientific">Olea europaea subsp. europaea</name>
    <dbReference type="NCBI Taxonomy" id="158383"/>
    <lineage>
        <taxon>Eukaryota</taxon>
        <taxon>Viridiplantae</taxon>
        <taxon>Streptophyta</taxon>
        <taxon>Embryophyta</taxon>
        <taxon>Tracheophyta</taxon>
        <taxon>Spermatophyta</taxon>
        <taxon>Magnoliopsida</taxon>
        <taxon>eudicotyledons</taxon>
        <taxon>Gunneridae</taxon>
        <taxon>Pentapetalae</taxon>
        <taxon>asterids</taxon>
        <taxon>lamiids</taxon>
        <taxon>Lamiales</taxon>
        <taxon>Oleaceae</taxon>
        <taxon>Oleeae</taxon>
        <taxon>Olea</taxon>
    </lineage>
</organism>
<dbReference type="AlphaFoldDB" id="A0A8S0QJS3"/>
<protein>
    <submittedName>
        <fullName evidence="1">Uncharacterized protein</fullName>
    </submittedName>
</protein>
<dbReference type="EMBL" id="CACTIH010001849">
    <property type="protein sequence ID" value="CAA2965876.1"/>
    <property type="molecule type" value="Genomic_DNA"/>
</dbReference>
<keyword evidence="2" id="KW-1185">Reference proteome</keyword>
<dbReference type="Gramene" id="OE9A022433T1">
    <property type="protein sequence ID" value="OE9A022433C1"/>
    <property type="gene ID" value="OE9A022433"/>
</dbReference>
<comment type="caution">
    <text evidence="1">The sequence shown here is derived from an EMBL/GenBank/DDBJ whole genome shotgun (WGS) entry which is preliminary data.</text>
</comment>
<proteinExistence type="predicted"/>
<dbReference type="Proteomes" id="UP000594638">
    <property type="component" value="Unassembled WGS sequence"/>
</dbReference>
<reference evidence="1 2" key="1">
    <citation type="submission" date="2019-12" db="EMBL/GenBank/DDBJ databases">
        <authorList>
            <person name="Alioto T."/>
            <person name="Alioto T."/>
            <person name="Gomez Garrido J."/>
        </authorList>
    </citation>
    <scope>NUCLEOTIDE SEQUENCE [LARGE SCALE GENOMIC DNA]</scope>
</reference>
<evidence type="ECO:0000313" key="1">
    <source>
        <dbReference type="EMBL" id="CAA2965876.1"/>
    </source>
</evidence>
<evidence type="ECO:0000313" key="2">
    <source>
        <dbReference type="Proteomes" id="UP000594638"/>
    </source>
</evidence>